<keyword evidence="2" id="KW-1185">Reference proteome</keyword>
<evidence type="ECO:0000313" key="2">
    <source>
        <dbReference type="Proteomes" id="UP001419268"/>
    </source>
</evidence>
<comment type="caution">
    <text evidence="1">The sequence shown here is derived from an EMBL/GenBank/DDBJ whole genome shotgun (WGS) entry which is preliminary data.</text>
</comment>
<accession>A0AAP0IBL9</accession>
<sequence length="52" mass="5863">MSYVIIPTVKRCLGLGIHQCRPLIIKKNEVFISCKYLLGVGQDILVYVPCVK</sequence>
<dbReference type="AlphaFoldDB" id="A0AAP0IBL9"/>
<name>A0AAP0IBL9_9MAGN</name>
<gene>
    <name evidence="1" type="ORF">Scep_019601</name>
</gene>
<dbReference type="Proteomes" id="UP001419268">
    <property type="component" value="Unassembled WGS sequence"/>
</dbReference>
<proteinExistence type="predicted"/>
<organism evidence="1 2">
    <name type="scientific">Stephania cephalantha</name>
    <dbReference type="NCBI Taxonomy" id="152367"/>
    <lineage>
        <taxon>Eukaryota</taxon>
        <taxon>Viridiplantae</taxon>
        <taxon>Streptophyta</taxon>
        <taxon>Embryophyta</taxon>
        <taxon>Tracheophyta</taxon>
        <taxon>Spermatophyta</taxon>
        <taxon>Magnoliopsida</taxon>
        <taxon>Ranunculales</taxon>
        <taxon>Menispermaceae</taxon>
        <taxon>Menispermoideae</taxon>
        <taxon>Cissampelideae</taxon>
        <taxon>Stephania</taxon>
    </lineage>
</organism>
<evidence type="ECO:0000313" key="1">
    <source>
        <dbReference type="EMBL" id="KAK9112082.1"/>
    </source>
</evidence>
<dbReference type="EMBL" id="JBBNAG010000008">
    <property type="protein sequence ID" value="KAK9112082.1"/>
    <property type="molecule type" value="Genomic_DNA"/>
</dbReference>
<protein>
    <submittedName>
        <fullName evidence="1">Uncharacterized protein</fullName>
    </submittedName>
</protein>
<reference evidence="1 2" key="1">
    <citation type="submission" date="2024-01" db="EMBL/GenBank/DDBJ databases">
        <title>Genome assemblies of Stephania.</title>
        <authorList>
            <person name="Yang L."/>
        </authorList>
    </citation>
    <scope>NUCLEOTIDE SEQUENCE [LARGE SCALE GENOMIC DNA]</scope>
    <source>
        <strain evidence="1">JXDWG</strain>
        <tissue evidence="1">Leaf</tissue>
    </source>
</reference>